<evidence type="ECO:0000256" key="2">
    <source>
        <dbReference type="SAM" id="SignalP"/>
    </source>
</evidence>
<feature type="chain" id="PRO_5022242761" evidence="2">
    <location>
        <begin position="24"/>
        <end position="98"/>
    </location>
</feature>
<feature type="signal peptide" evidence="2">
    <location>
        <begin position="1"/>
        <end position="23"/>
    </location>
</feature>
<keyword evidence="4" id="KW-1185">Reference proteome</keyword>
<organism evidence="3 4">
    <name type="scientific">Lignipirellula cremea</name>
    <dbReference type="NCBI Taxonomy" id="2528010"/>
    <lineage>
        <taxon>Bacteria</taxon>
        <taxon>Pseudomonadati</taxon>
        <taxon>Planctomycetota</taxon>
        <taxon>Planctomycetia</taxon>
        <taxon>Pirellulales</taxon>
        <taxon>Pirellulaceae</taxon>
        <taxon>Lignipirellula</taxon>
    </lineage>
</organism>
<evidence type="ECO:0000256" key="1">
    <source>
        <dbReference type="SAM" id="MobiDB-lite"/>
    </source>
</evidence>
<dbReference type="Proteomes" id="UP000317648">
    <property type="component" value="Chromosome"/>
</dbReference>
<gene>
    <name evidence="3" type="ORF">Pla8534_45680</name>
</gene>
<accession>A0A518DY31</accession>
<proteinExistence type="predicted"/>
<sequence precursor="true">MKYPVALLSCFSLLLCLASPSAADTVQIAFASGGAFAGQIDDRSTDSQLWLLNRSGGTLRVTSWRRDAIIAMTPLPLPPAASGTGPAADRARQLLQER</sequence>
<feature type="compositionally biased region" description="Basic and acidic residues" evidence="1">
    <location>
        <begin position="89"/>
        <end position="98"/>
    </location>
</feature>
<reference evidence="3 4" key="1">
    <citation type="submission" date="2019-02" db="EMBL/GenBank/DDBJ databases">
        <title>Deep-cultivation of Planctomycetes and their phenomic and genomic characterization uncovers novel biology.</title>
        <authorList>
            <person name="Wiegand S."/>
            <person name="Jogler M."/>
            <person name="Boedeker C."/>
            <person name="Pinto D."/>
            <person name="Vollmers J."/>
            <person name="Rivas-Marin E."/>
            <person name="Kohn T."/>
            <person name="Peeters S.H."/>
            <person name="Heuer A."/>
            <person name="Rast P."/>
            <person name="Oberbeckmann S."/>
            <person name="Bunk B."/>
            <person name="Jeske O."/>
            <person name="Meyerdierks A."/>
            <person name="Storesund J.E."/>
            <person name="Kallscheuer N."/>
            <person name="Luecker S."/>
            <person name="Lage O.M."/>
            <person name="Pohl T."/>
            <person name="Merkel B.J."/>
            <person name="Hornburger P."/>
            <person name="Mueller R.-W."/>
            <person name="Bruemmer F."/>
            <person name="Labrenz M."/>
            <person name="Spormann A.M."/>
            <person name="Op den Camp H."/>
            <person name="Overmann J."/>
            <person name="Amann R."/>
            <person name="Jetten M.S.M."/>
            <person name="Mascher T."/>
            <person name="Medema M.H."/>
            <person name="Devos D.P."/>
            <person name="Kaster A.-K."/>
            <person name="Ovreas L."/>
            <person name="Rohde M."/>
            <person name="Galperin M.Y."/>
            <person name="Jogler C."/>
        </authorList>
    </citation>
    <scope>NUCLEOTIDE SEQUENCE [LARGE SCALE GENOMIC DNA]</scope>
    <source>
        <strain evidence="3 4">Pla85_3_4</strain>
    </source>
</reference>
<dbReference type="KEGG" id="lcre:Pla8534_45680"/>
<feature type="region of interest" description="Disordered" evidence="1">
    <location>
        <begin position="77"/>
        <end position="98"/>
    </location>
</feature>
<name>A0A518DY31_9BACT</name>
<dbReference type="RefSeq" id="WP_145055358.1">
    <property type="nucleotide sequence ID" value="NZ_CP036433.1"/>
</dbReference>
<dbReference type="AlphaFoldDB" id="A0A518DY31"/>
<evidence type="ECO:0000313" key="3">
    <source>
        <dbReference type="EMBL" id="QDU96747.1"/>
    </source>
</evidence>
<keyword evidence="2" id="KW-0732">Signal</keyword>
<evidence type="ECO:0000313" key="4">
    <source>
        <dbReference type="Proteomes" id="UP000317648"/>
    </source>
</evidence>
<dbReference type="EMBL" id="CP036433">
    <property type="protein sequence ID" value="QDU96747.1"/>
    <property type="molecule type" value="Genomic_DNA"/>
</dbReference>
<protein>
    <submittedName>
        <fullName evidence="3">Uncharacterized protein</fullName>
    </submittedName>
</protein>